<accession>A0AAE4C7P6</accession>
<evidence type="ECO:0000313" key="4">
    <source>
        <dbReference type="Proteomes" id="UP001183643"/>
    </source>
</evidence>
<dbReference type="EMBL" id="JAVDYB010000001">
    <property type="protein sequence ID" value="MDR7273747.1"/>
    <property type="molecule type" value="Genomic_DNA"/>
</dbReference>
<evidence type="ECO:0000313" key="3">
    <source>
        <dbReference type="EMBL" id="MDR7273747.1"/>
    </source>
</evidence>
<dbReference type="InterPro" id="IPR036661">
    <property type="entry name" value="Luciferase-like_sf"/>
</dbReference>
<dbReference type="RefSeq" id="WP_310362559.1">
    <property type="nucleotide sequence ID" value="NZ_JAVDYB010000001.1"/>
</dbReference>
<dbReference type="GO" id="GO:0016705">
    <property type="term" value="F:oxidoreductase activity, acting on paired donors, with incorporation or reduction of molecular oxygen"/>
    <property type="evidence" value="ECO:0007669"/>
    <property type="project" value="InterPro"/>
</dbReference>
<comment type="caution">
    <text evidence="3">The sequence shown here is derived from an EMBL/GenBank/DDBJ whole genome shotgun (WGS) entry which is preliminary data.</text>
</comment>
<dbReference type="InterPro" id="IPR050564">
    <property type="entry name" value="F420-G6PD/mer"/>
</dbReference>
<evidence type="ECO:0000259" key="2">
    <source>
        <dbReference type="Pfam" id="PF00296"/>
    </source>
</evidence>
<gene>
    <name evidence="3" type="ORF">J2S41_000525</name>
</gene>
<sequence>MVSIGYTLMSEQSGPRELVDYAIRAEAAGFGHLVMSDHYNPWLESQGHSPYAWSVLGAVAHATSRVEMLSYVTCPIRRYHPAVVAQKASTVGVLSEGRFTLGLGSGENLNEHVVGPWPHVQDRHDMFEEALQIIRPLLAGERLTYSGTYFDVPEARIWDRPEQHVPMAIAISGRSSAALAAEYGDAVVAIEPDADLLGAYREAGGAGNRYGQVPICWGPDEEACRKIVHDQWRWSGLTWKVNAELPEPESFAAATQTVREEDVAEAVSCGPDVEKHVASIQKFVDAGFSHVAVVQVGGDNQEAFLEWAQKELLPRF</sequence>
<protein>
    <submittedName>
        <fullName evidence="3">G6PDH family F420-dependent oxidoreductase</fullName>
    </submittedName>
</protein>
<dbReference type="InterPro" id="IPR019945">
    <property type="entry name" value="F420_G6P_DH-rel"/>
</dbReference>
<feature type="domain" description="Luciferase-like" evidence="2">
    <location>
        <begin position="10"/>
        <end position="290"/>
    </location>
</feature>
<dbReference type="Pfam" id="PF00296">
    <property type="entry name" value="Bac_luciferase"/>
    <property type="match status" value="1"/>
</dbReference>
<keyword evidence="1" id="KW-0560">Oxidoreductase</keyword>
<organism evidence="3 4">
    <name type="scientific">Catenuloplanes atrovinosus</name>
    <dbReference type="NCBI Taxonomy" id="137266"/>
    <lineage>
        <taxon>Bacteria</taxon>
        <taxon>Bacillati</taxon>
        <taxon>Actinomycetota</taxon>
        <taxon>Actinomycetes</taxon>
        <taxon>Micromonosporales</taxon>
        <taxon>Micromonosporaceae</taxon>
        <taxon>Catenuloplanes</taxon>
    </lineage>
</organism>
<dbReference type="NCBIfam" id="TIGR03557">
    <property type="entry name" value="F420_G6P_family"/>
    <property type="match status" value="1"/>
</dbReference>
<dbReference type="PANTHER" id="PTHR43244:SF1">
    <property type="entry name" value="5,10-METHYLENETETRAHYDROMETHANOPTERIN REDUCTASE"/>
    <property type="match status" value="1"/>
</dbReference>
<proteinExistence type="predicted"/>
<keyword evidence="4" id="KW-1185">Reference proteome</keyword>
<dbReference type="AlphaFoldDB" id="A0AAE4C7P6"/>
<name>A0AAE4C7P6_9ACTN</name>
<reference evidence="3" key="1">
    <citation type="submission" date="2023-07" db="EMBL/GenBank/DDBJ databases">
        <title>Sequencing the genomes of 1000 actinobacteria strains.</title>
        <authorList>
            <person name="Klenk H.-P."/>
        </authorList>
    </citation>
    <scope>NUCLEOTIDE SEQUENCE</scope>
    <source>
        <strain evidence="3">DSM 44707</strain>
    </source>
</reference>
<dbReference type="PANTHER" id="PTHR43244">
    <property type="match status" value="1"/>
</dbReference>
<evidence type="ECO:0000256" key="1">
    <source>
        <dbReference type="ARBA" id="ARBA00023002"/>
    </source>
</evidence>
<dbReference type="Proteomes" id="UP001183643">
    <property type="component" value="Unassembled WGS sequence"/>
</dbReference>
<dbReference type="SUPFAM" id="SSF51679">
    <property type="entry name" value="Bacterial luciferase-like"/>
    <property type="match status" value="1"/>
</dbReference>
<dbReference type="InterPro" id="IPR011251">
    <property type="entry name" value="Luciferase-like_dom"/>
</dbReference>
<dbReference type="Gene3D" id="3.20.20.30">
    <property type="entry name" value="Luciferase-like domain"/>
    <property type="match status" value="1"/>
</dbReference>
<dbReference type="CDD" id="cd01097">
    <property type="entry name" value="Tetrahydromethanopterin_reductase"/>
    <property type="match status" value="1"/>
</dbReference>